<feature type="chain" id="PRO_5042924043" evidence="4">
    <location>
        <begin position="23"/>
        <end position="184"/>
    </location>
</feature>
<evidence type="ECO:0000313" key="6">
    <source>
        <dbReference type="EMBL" id="KAK6927235.1"/>
    </source>
</evidence>
<evidence type="ECO:0000256" key="2">
    <source>
        <dbReference type="ARBA" id="ARBA00023157"/>
    </source>
</evidence>
<organism evidence="6 7">
    <name type="scientific">Dillenia turbinata</name>
    <dbReference type="NCBI Taxonomy" id="194707"/>
    <lineage>
        <taxon>Eukaryota</taxon>
        <taxon>Viridiplantae</taxon>
        <taxon>Streptophyta</taxon>
        <taxon>Embryophyta</taxon>
        <taxon>Tracheophyta</taxon>
        <taxon>Spermatophyta</taxon>
        <taxon>Magnoliopsida</taxon>
        <taxon>eudicotyledons</taxon>
        <taxon>Gunneridae</taxon>
        <taxon>Pentapetalae</taxon>
        <taxon>Dilleniales</taxon>
        <taxon>Dilleniaceae</taxon>
        <taxon>Dillenia</taxon>
    </lineage>
</organism>
<dbReference type="InterPro" id="IPR006501">
    <property type="entry name" value="Pectinesterase_inhib_dom"/>
</dbReference>
<keyword evidence="2" id="KW-1015">Disulfide bond</keyword>
<comment type="similarity">
    <text evidence="3">Belongs to the PMEI family.</text>
</comment>
<protein>
    <submittedName>
        <fullName evidence="6">Pectinesterase inhibitor domain</fullName>
    </submittedName>
</protein>
<proteinExistence type="inferred from homology"/>
<name>A0AAN8V477_9MAGN</name>
<gene>
    <name evidence="6" type="ORF">RJ641_005826</name>
</gene>
<dbReference type="SMART" id="SM00856">
    <property type="entry name" value="PMEI"/>
    <property type="match status" value="1"/>
</dbReference>
<evidence type="ECO:0000313" key="7">
    <source>
        <dbReference type="Proteomes" id="UP001370490"/>
    </source>
</evidence>
<evidence type="ECO:0000259" key="5">
    <source>
        <dbReference type="SMART" id="SM00856"/>
    </source>
</evidence>
<comment type="caution">
    <text evidence="6">The sequence shown here is derived from an EMBL/GenBank/DDBJ whole genome shotgun (WGS) entry which is preliminary data.</text>
</comment>
<feature type="signal peptide" evidence="4">
    <location>
        <begin position="1"/>
        <end position="22"/>
    </location>
</feature>
<dbReference type="GO" id="GO:0004857">
    <property type="term" value="F:enzyme inhibitor activity"/>
    <property type="evidence" value="ECO:0007669"/>
    <property type="project" value="InterPro"/>
</dbReference>
<evidence type="ECO:0000256" key="1">
    <source>
        <dbReference type="ARBA" id="ARBA00022729"/>
    </source>
</evidence>
<dbReference type="EMBL" id="JBAMMX010000014">
    <property type="protein sequence ID" value="KAK6927235.1"/>
    <property type="molecule type" value="Genomic_DNA"/>
</dbReference>
<dbReference type="AlphaFoldDB" id="A0AAN8V477"/>
<dbReference type="Gene3D" id="1.20.140.40">
    <property type="entry name" value="Invertase/pectin methylesterase inhibitor family protein"/>
    <property type="match status" value="1"/>
</dbReference>
<sequence length="184" mass="20473">MKCLFFSIVFLLSSLLFAHCFADTNVIDQVCKAYAGDITEPFNSCVAIFKSDPKSVKATTIYALGVTSLEHLIAKGTLINSNILQLLKDPKTLPAVKEALQRCSSSFTLAEKFLKEGFKGYLSKEYEEIYAELETVILDVQPCADGFDREKLTNCNTRFCGITLQYKYGGRWVGSLIPSIRLAN</sequence>
<dbReference type="InterPro" id="IPR035513">
    <property type="entry name" value="Invertase/methylesterase_inhib"/>
</dbReference>
<dbReference type="SUPFAM" id="SSF101148">
    <property type="entry name" value="Plant invertase/pectin methylesterase inhibitor"/>
    <property type="match status" value="1"/>
</dbReference>
<feature type="domain" description="Pectinesterase inhibitor" evidence="5">
    <location>
        <begin position="22"/>
        <end position="166"/>
    </location>
</feature>
<dbReference type="PANTHER" id="PTHR35357">
    <property type="entry name" value="OS02G0537100 PROTEIN"/>
    <property type="match status" value="1"/>
</dbReference>
<evidence type="ECO:0000256" key="3">
    <source>
        <dbReference type="ARBA" id="ARBA00038471"/>
    </source>
</evidence>
<evidence type="ECO:0000256" key="4">
    <source>
        <dbReference type="SAM" id="SignalP"/>
    </source>
</evidence>
<dbReference type="Proteomes" id="UP001370490">
    <property type="component" value="Unassembled WGS sequence"/>
</dbReference>
<dbReference type="NCBIfam" id="TIGR01614">
    <property type="entry name" value="PME_inhib"/>
    <property type="match status" value="1"/>
</dbReference>
<dbReference type="PANTHER" id="PTHR35357:SF8">
    <property type="entry name" value="OS01G0111000 PROTEIN"/>
    <property type="match status" value="1"/>
</dbReference>
<accession>A0AAN8V477</accession>
<keyword evidence="7" id="KW-1185">Reference proteome</keyword>
<keyword evidence="1 4" id="KW-0732">Signal</keyword>
<dbReference type="Pfam" id="PF04043">
    <property type="entry name" value="PMEI"/>
    <property type="match status" value="1"/>
</dbReference>
<reference evidence="6 7" key="1">
    <citation type="submission" date="2023-12" db="EMBL/GenBank/DDBJ databases">
        <title>A high-quality genome assembly for Dillenia turbinata (Dilleniales).</title>
        <authorList>
            <person name="Chanderbali A."/>
        </authorList>
    </citation>
    <scope>NUCLEOTIDE SEQUENCE [LARGE SCALE GENOMIC DNA]</scope>
    <source>
        <strain evidence="6">LSX21</strain>
        <tissue evidence="6">Leaf</tissue>
    </source>
</reference>